<keyword evidence="7 8" id="KW-0472">Membrane</keyword>
<evidence type="ECO:0000256" key="4">
    <source>
        <dbReference type="ARBA" id="ARBA00022475"/>
    </source>
</evidence>
<evidence type="ECO:0000256" key="2">
    <source>
        <dbReference type="ARBA" id="ARBA00007069"/>
    </source>
</evidence>
<dbReference type="Gene3D" id="1.10.3720.10">
    <property type="entry name" value="MetI-like"/>
    <property type="match status" value="1"/>
</dbReference>
<dbReference type="PANTHER" id="PTHR43470">
    <property type="entry name" value="PHOSPHATE TRANSPORT SYSTEM PERMEASE PROTEIN PSTA-RELATED"/>
    <property type="match status" value="1"/>
</dbReference>
<proteinExistence type="inferred from homology"/>
<keyword evidence="5 8" id="KW-0812">Transmembrane</keyword>
<evidence type="ECO:0000256" key="6">
    <source>
        <dbReference type="ARBA" id="ARBA00022989"/>
    </source>
</evidence>
<accession>A0A2A8IXY7</accession>
<evidence type="ECO:0000256" key="3">
    <source>
        <dbReference type="ARBA" id="ARBA00022448"/>
    </source>
</evidence>
<comment type="caution">
    <text evidence="9">The sequence shown here is derived from an EMBL/GenBank/DDBJ whole genome shotgun (WGS) entry which is preliminary data.</text>
</comment>
<dbReference type="RefSeq" id="WP_088230908.1">
    <property type="nucleotide sequence ID" value="NZ_JARXKI010000001.1"/>
</dbReference>
<keyword evidence="6 8" id="KW-1133">Transmembrane helix</keyword>
<name>A0A2A8IXY7_BACCE</name>
<comment type="similarity">
    <text evidence="2 8">Belongs to the binding-protein-dependent transport system permease family. CysTW subfamily.</text>
</comment>
<dbReference type="OrthoDB" id="9807065at2"/>
<protein>
    <recommendedName>
        <fullName evidence="8">Phosphate transport system permease protein PstA</fullName>
    </recommendedName>
</protein>
<evidence type="ECO:0000256" key="5">
    <source>
        <dbReference type="ARBA" id="ARBA00022692"/>
    </source>
</evidence>
<evidence type="ECO:0000313" key="9">
    <source>
        <dbReference type="EMBL" id="PGU05858.1"/>
    </source>
</evidence>
<feature type="transmembrane region" description="Helical" evidence="8">
    <location>
        <begin position="120"/>
        <end position="140"/>
    </location>
</feature>
<dbReference type="PROSITE" id="PS50928">
    <property type="entry name" value="ABC_TM1"/>
    <property type="match status" value="1"/>
</dbReference>
<sequence>MRMLNQKKIQENMASRFLKDRIYKLSFYIAILFSIVILFILLFQIFEKGISYLSIDFFTNFASRNPREAGIAAALSGTILFMSIVIPVSFLLGVGTALYLERYAKESIFKKIIEINNQTLAGVPSVVYGLLGLTIFVYALHLGESIVAAALTMSLLVLPTVVVASQEAIRSVPSSLLEASYGLGATKWQTMYQVVLPYAFPGIITGCTLALSRAIGEAAPLLVIGALAFANYVPFSMFDRFTVLPIQIFNWMSRPQEEFQYVAAAGMIVLLGLLLFINIFVLWLRNRK</sequence>
<comment type="subcellular location">
    <subcellularLocation>
        <location evidence="1 8">Cell membrane</location>
        <topology evidence="1 8">Multi-pass membrane protein</topology>
    </subcellularLocation>
</comment>
<dbReference type="InterPro" id="IPR035906">
    <property type="entry name" value="MetI-like_sf"/>
</dbReference>
<reference evidence="9 10" key="1">
    <citation type="submission" date="2017-09" db="EMBL/GenBank/DDBJ databases">
        <title>Large-scale bioinformatics analysis of Bacillus genomes uncovers conserved roles of natural products in bacterial physiology.</title>
        <authorList>
            <consortium name="Agbiome Team Llc"/>
            <person name="Bleich R.M."/>
            <person name="Grubbs K.J."/>
            <person name="Santa Maria K.C."/>
            <person name="Allen S.E."/>
            <person name="Farag S."/>
            <person name="Shank E.A."/>
            <person name="Bowers A."/>
        </authorList>
    </citation>
    <scope>NUCLEOTIDE SEQUENCE [LARGE SCALE GENOMIC DNA]</scope>
    <source>
        <strain evidence="9 10">AFS040105</strain>
    </source>
</reference>
<dbReference type="EMBL" id="NUMG01000004">
    <property type="protein sequence ID" value="PGU05858.1"/>
    <property type="molecule type" value="Genomic_DNA"/>
</dbReference>
<dbReference type="AlphaFoldDB" id="A0A2A8IXY7"/>
<dbReference type="InterPro" id="IPR005672">
    <property type="entry name" value="Phosphate_PstA"/>
</dbReference>
<feature type="transmembrane region" description="Helical" evidence="8">
    <location>
        <begin position="71"/>
        <end position="100"/>
    </location>
</feature>
<dbReference type="PANTHER" id="PTHR43470:SF5">
    <property type="entry name" value="PHOSPHATE TRANSPORT SYSTEM PERMEASE PROTEIN PSTA"/>
    <property type="match status" value="1"/>
</dbReference>
<feature type="transmembrane region" description="Helical" evidence="8">
    <location>
        <begin position="146"/>
        <end position="169"/>
    </location>
</feature>
<feature type="transmembrane region" description="Helical" evidence="8">
    <location>
        <begin position="259"/>
        <end position="284"/>
    </location>
</feature>
<evidence type="ECO:0000256" key="8">
    <source>
        <dbReference type="RuleBase" id="RU363043"/>
    </source>
</evidence>
<feature type="transmembrane region" description="Helical" evidence="8">
    <location>
        <begin position="190"/>
        <end position="212"/>
    </location>
</feature>
<dbReference type="NCBIfam" id="TIGR00974">
    <property type="entry name" value="3a0107s02c"/>
    <property type="match status" value="1"/>
</dbReference>
<dbReference type="Pfam" id="PF00528">
    <property type="entry name" value="BPD_transp_1"/>
    <property type="match status" value="1"/>
</dbReference>
<evidence type="ECO:0000313" key="10">
    <source>
        <dbReference type="Proteomes" id="UP000225766"/>
    </source>
</evidence>
<evidence type="ECO:0000256" key="7">
    <source>
        <dbReference type="ARBA" id="ARBA00023136"/>
    </source>
</evidence>
<keyword evidence="3" id="KW-0813">Transport</keyword>
<dbReference type="CDD" id="cd06261">
    <property type="entry name" value="TM_PBP2"/>
    <property type="match status" value="1"/>
</dbReference>
<dbReference type="GO" id="GO:0005315">
    <property type="term" value="F:phosphate transmembrane transporter activity"/>
    <property type="evidence" value="ECO:0007669"/>
    <property type="project" value="InterPro"/>
</dbReference>
<gene>
    <name evidence="9" type="primary">pstA</name>
    <name evidence="9" type="ORF">COD19_06485</name>
</gene>
<dbReference type="InterPro" id="IPR000515">
    <property type="entry name" value="MetI-like"/>
</dbReference>
<organism evidence="9 10">
    <name type="scientific">Bacillus cereus</name>
    <dbReference type="NCBI Taxonomy" id="1396"/>
    <lineage>
        <taxon>Bacteria</taxon>
        <taxon>Bacillati</taxon>
        <taxon>Bacillota</taxon>
        <taxon>Bacilli</taxon>
        <taxon>Bacillales</taxon>
        <taxon>Bacillaceae</taxon>
        <taxon>Bacillus</taxon>
        <taxon>Bacillus cereus group</taxon>
    </lineage>
</organism>
<dbReference type="GO" id="GO:0035435">
    <property type="term" value="P:phosphate ion transmembrane transport"/>
    <property type="evidence" value="ECO:0007669"/>
    <property type="project" value="InterPro"/>
</dbReference>
<keyword evidence="4 8" id="KW-1003">Cell membrane</keyword>
<dbReference type="SUPFAM" id="SSF161098">
    <property type="entry name" value="MetI-like"/>
    <property type="match status" value="1"/>
</dbReference>
<evidence type="ECO:0000256" key="1">
    <source>
        <dbReference type="ARBA" id="ARBA00004651"/>
    </source>
</evidence>
<feature type="transmembrane region" description="Helical" evidence="8">
    <location>
        <begin position="25"/>
        <end position="46"/>
    </location>
</feature>
<dbReference type="Proteomes" id="UP000225766">
    <property type="component" value="Unassembled WGS sequence"/>
</dbReference>
<dbReference type="GO" id="GO:0005886">
    <property type="term" value="C:plasma membrane"/>
    <property type="evidence" value="ECO:0007669"/>
    <property type="project" value="UniProtKB-SubCell"/>
</dbReference>